<name>A0A097EYE3_9CAUD</name>
<gene>
    <name evidence="1" type="primary">569</name>
    <name evidence="1" type="ORF">PBI_121Q_569</name>
</gene>
<reference evidence="1 2" key="1">
    <citation type="submission" date="2014-09" db="EMBL/GenBank/DDBJ databases">
        <authorList>
            <person name="Lapin J.S."/>
            <person name="Pope W.H."/>
            <person name="Hua J."/>
            <person name="Ford M.E."/>
            <person name="Conway J.F."/>
            <person name="Hatfull G.F."/>
            <person name="Hendrix R.W."/>
        </authorList>
    </citation>
    <scope>NUCLEOTIDE SEQUENCE [LARGE SCALE GENOMIC DNA]</scope>
</reference>
<sequence length="654" mass="70164">MSINRIRGDGGVIIDSKSFLELPKAPSKETADVIRSGMIRYNKEWKSFEGVLDFEDGTMAYRRFANLDANGKLLTSQLPDSVTSGLQFVGTYNPIPDDIDPPLAQTPLPAPAASLNGDYYVVRGIMDAAQAHYEANNPQTSPVTFTPTNPTGQGNWIEILYYVDSNPNISGAKLVTYAFARIIPASIPSTGHDGLKNLATDADLTKPFASGVPMNQTALSDGDWIIITEDKNIRLRQSRTSISAASVLYDNTVMIANHRQFRTNAGTVQTSIDNVVIECLRRTGDSMYNDGTSGSGRFGVVYGSAAAPALTFNNNPFDPTNNPGNDPAKWSDANTGMFHPADDAIGFSTAGTERIRINNSTLTLYQTTSTPASTPVLRFDNATNTNVGLSASSNIISFSSMNKVQVEFKNGESAFHGNIVVDGTSTLTGDTSASNITASGNLNIQGNTTLGDAASDTITVNGVSTFTANTNFNGTTNKFKNINLLANGIITLESTTNQSTIQLVSSDLKLSMGNYADVSIYDNGTIRTRFNRYGIQLPVLATIDNSVGVDGMIAYSNTERTSMQKVQGQWVPIGSGSVRTDAFTISSWVLSGNYYTLTVTASNIVTAEIQEQVSPGVYTRVEVDSVTFNGTNVVFSIPSTPDVRFDGRTLVTIR</sequence>
<dbReference type="RefSeq" id="YP_009102156.1">
    <property type="nucleotide sequence ID" value="NC_025447.1"/>
</dbReference>
<dbReference type="GeneID" id="22111609"/>
<keyword evidence="2" id="KW-1185">Reference proteome</keyword>
<dbReference type="OrthoDB" id="3947at10239"/>
<dbReference type="KEGG" id="vg:22111609"/>
<protein>
    <submittedName>
        <fullName evidence="1">Structural protein</fullName>
    </submittedName>
</protein>
<proteinExistence type="predicted"/>
<evidence type="ECO:0000313" key="2">
    <source>
        <dbReference type="Proteomes" id="UP000029889"/>
    </source>
</evidence>
<organism evidence="1 2">
    <name type="scientific">Escherichia phage 121Q</name>
    <dbReference type="NCBI Taxonomy" id="1555202"/>
    <lineage>
        <taxon>Viruses</taxon>
        <taxon>Duplodnaviria</taxon>
        <taxon>Heunggongvirae</taxon>
        <taxon>Uroviricota</taxon>
        <taxon>Caudoviricetes</taxon>
        <taxon>Asteriusvirus</taxon>
        <taxon>Asteriusvirus av121Q</taxon>
    </lineage>
</organism>
<evidence type="ECO:0000313" key="1">
    <source>
        <dbReference type="EMBL" id="AIT14459.1"/>
    </source>
</evidence>
<dbReference type="EMBL" id="KM507819">
    <property type="protein sequence ID" value="AIT14459.1"/>
    <property type="molecule type" value="Genomic_DNA"/>
</dbReference>
<dbReference type="Proteomes" id="UP000029889">
    <property type="component" value="Segment"/>
</dbReference>
<accession>A0A097EYE3</accession>